<reference evidence="2 3" key="1">
    <citation type="submission" date="2020-07" db="EMBL/GenBank/DDBJ databases">
        <authorList>
            <person name="Feng X."/>
        </authorList>
    </citation>
    <scope>NUCLEOTIDE SEQUENCE [LARGE SCALE GENOMIC DNA]</scope>
    <source>
        <strain evidence="2 3">JCM14086</strain>
    </source>
</reference>
<name>A0A7X1AWJ3_9BACT</name>
<keyword evidence="3" id="KW-1185">Reference proteome</keyword>
<keyword evidence="1" id="KW-0732">Signal</keyword>
<dbReference type="RefSeq" id="WP_185691882.1">
    <property type="nucleotide sequence ID" value="NZ_JACHVA010000046.1"/>
</dbReference>
<dbReference type="Proteomes" id="UP000525652">
    <property type="component" value="Unassembled WGS sequence"/>
</dbReference>
<protein>
    <submittedName>
        <fullName evidence="2">Uncharacterized protein</fullName>
    </submittedName>
</protein>
<feature type="signal peptide" evidence="1">
    <location>
        <begin position="1"/>
        <end position="19"/>
    </location>
</feature>
<evidence type="ECO:0000313" key="3">
    <source>
        <dbReference type="Proteomes" id="UP000525652"/>
    </source>
</evidence>
<proteinExistence type="predicted"/>
<evidence type="ECO:0000313" key="2">
    <source>
        <dbReference type="EMBL" id="MBC2601157.1"/>
    </source>
</evidence>
<evidence type="ECO:0000256" key="1">
    <source>
        <dbReference type="SAM" id="SignalP"/>
    </source>
</evidence>
<accession>A0A7X1AWJ3</accession>
<dbReference type="AlphaFoldDB" id="A0A7X1AWJ3"/>
<gene>
    <name evidence="2" type="ORF">H5P30_05105</name>
</gene>
<sequence length="156" mass="17800">MRYLALPVAFLFFSIASLSAESPIFDELSVAETHFKITMDDYPLEVTKQGITLRAVHDTVTRVISPESKQINDFAYRTYHLEFAFKQKYRIKGSLAVIEFFEGNDLIHSISLDSPSRKLAKPNERLNETNFLAISLEGVPLVMLDSIDRINLRESD</sequence>
<comment type="caution">
    <text evidence="2">The sequence shown here is derived from an EMBL/GenBank/DDBJ whole genome shotgun (WGS) entry which is preliminary data.</text>
</comment>
<organism evidence="2 3">
    <name type="scientific">Puniceicoccus vermicola</name>
    <dbReference type="NCBI Taxonomy" id="388746"/>
    <lineage>
        <taxon>Bacteria</taxon>
        <taxon>Pseudomonadati</taxon>
        <taxon>Verrucomicrobiota</taxon>
        <taxon>Opitutia</taxon>
        <taxon>Puniceicoccales</taxon>
        <taxon>Puniceicoccaceae</taxon>
        <taxon>Puniceicoccus</taxon>
    </lineage>
</organism>
<dbReference type="EMBL" id="JACHVA010000046">
    <property type="protein sequence ID" value="MBC2601157.1"/>
    <property type="molecule type" value="Genomic_DNA"/>
</dbReference>
<feature type="chain" id="PRO_5030898099" evidence="1">
    <location>
        <begin position="20"/>
        <end position="156"/>
    </location>
</feature>